<keyword evidence="4" id="KW-0479">Metal-binding</keyword>
<dbReference type="GO" id="GO:0005886">
    <property type="term" value="C:plasma membrane"/>
    <property type="evidence" value="ECO:0007669"/>
    <property type="project" value="TreeGrafter"/>
</dbReference>
<dbReference type="GO" id="GO:0004630">
    <property type="term" value="F:phospholipase D activity"/>
    <property type="evidence" value="ECO:0007669"/>
    <property type="project" value="UniProtKB-EC"/>
</dbReference>
<dbReference type="PROSITE" id="PS50004">
    <property type="entry name" value="C2"/>
    <property type="match status" value="1"/>
</dbReference>
<dbReference type="InterPro" id="IPR035892">
    <property type="entry name" value="C2_domain_sf"/>
</dbReference>
<keyword evidence="14" id="KW-1185">Reference proteome</keyword>
<comment type="caution">
    <text evidence="13">The sequence shown here is derived from an EMBL/GenBank/DDBJ whole genome shotgun (WGS) entry which is preliminary data.</text>
</comment>
<dbReference type="InterPro" id="IPR011402">
    <property type="entry name" value="PLipase_D_pln"/>
</dbReference>
<dbReference type="Pfam" id="PF00614">
    <property type="entry name" value="PLDc"/>
    <property type="match status" value="2"/>
</dbReference>
<comment type="function">
    <text evidence="10">Hydrolyzes glycerol-phospholipids at the terminal phosphodiesteric bond.</text>
</comment>
<evidence type="ECO:0000256" key="7">
    <source>
        <dbReference type="ARBA" id="ARBA00022837"/>
    </source>
</evidence>
<evidence type="ECO:0000256" key="3">
    <source>
        <dbReference type="ARBA" id="ARBA00010683"/>
    </source>
</evidence>
<dbReference type="GO" id="GO:0046470">
    <property type="term" value="P:phosphatidylcholine metabolic process"/>
    <property type="evidence" value="ECO:0007669"/>
    <property type="project" value="InterPro"/>
</dbReference>
<evidence type="ECO:0000256" key="4">
    <source>
        <dbReference type="ARBA" id="ARBA00022723"/>
    </source>
</evidence>
<name>A0AAV6IKR8_9ERIC</name>
<dbReference type="GO" id="GO:0005509">
    <property type="term" value="F:calcium ion binding"/>
    <property type="evidence" value="ECO:0007669"/>
    <property type="project" value="InterPro"/>
</dbReference>
<evidence type="ECO:0000259" key="12">
    <source>
        <dbReference type="PROSITE" id="PS50035"/>
    </source>
</evidence>
<evidence type="ECO:0000256" key="2">
    <source>
        <dbReference type="ARBA" id="ARBA00001913"/>
    </source>
</evidence>
<dbReference type="EC" id="3.1.4.4" evidence="10"/>
<keyword evidence="6 10" id="KW-0378">Hydrolase</keyword>
<accession>A0AAV6IKR8</accession>
<sequence length="863" mass="97585">MAESVHEDSCCEDSRHNQGVLHVPSKTRNASLKDFLLHGSLEIWVKEARNLPNMDSVPHKIPDMFKLMKEKVRRKFDGNVPHKMITSDPYVAITVCNSVIGRTFVISNCENPVWTQHFYVPVAHSAAEVHFVVKDNDVLGSRIIGVVGIPVEQLLSGTKIEGTFPIIDTNGKPWEVGAVLSLSIQYIPIGEMTLLNSGVPGTYFPLRKGGKVMLYQDAHVHDGFLPNLRLDHDMQYKHGNCWRDIFDAISQARRLIYITGWSVYHQVRLVRENDKSAEVTLGDLLKTKSQEGVRVLLLVWDDPYSWNILGYVKDGLMDTSDEEVRKFFKHSSVKVLLCPRSSCRNGHSWVKQQEAGKIYTHHQKTVIVDADAGHYQRKIIAFVGGLDLCKGRYDTPNHSIFRTLQTVHKDDYHNPNFKLSTPILGVRSSIACAISTCTGTNFGSWAKSDKCHPVFQNIGFKPSWGDALSVTALTILRCENKGPVVGCPREPWHDLHCRIDGPAAYDILTNFEERWSRASKPRGLKKLKETGGSALHKIFKIRSMAELKDLNPKRLLEMYESYNDALLTIDRIPDIIGMTDLPCLRDDDPETWHVQVFHSVDSNSVKGFPKDPKDATSRNLACGKNVLIDMSIHATYYNTMQMMYGVIYKALEEVGLEKEYEPQDYLNFFCLGNREAEDGEDTTLDAGNAHAENTPQALTRKNQRFMIYVHSKGMIVDDEYVILGSANINQRSLDGTRDTEIAMGAYQPRHTWASKGCHPHGQIYGYRMSLWAEHIGDLEECFKQPESIECVRRVRSLGELYWKQYVADEVTEMKGHLLKYPLEVDRMGKVNPLPSCEEFPDMGGKITGSLMSGPINVNENITI</sequence>
<dbReference type="PROSITE" id="PS50035">
    <property type="entry name" value="PLD"/>
    <property type="match status" value="2"/>
</dbReference>
<organism evidence="13 14">
    <name type="scientific">Rhododendron griersonianum</name>
    <dbReference type="NCBI Taxonomy" id="479676"/>
    <lineage>
        <taxon>Eukaryota</taxon>
        <taxon>Viridiplantae</taxon>
        <taxon>Streptophyta</taxon>
        <taxon>Embryophyta</taxon>
        <taxon>Tracheophyta</taxon>
        <taxon>Spermatophyta</taxon>
        <taxon>Magnoliopsida</taxon>
        <taxon>eudicotyledons</taxon>
        <taxon>Gunneridae</taxon>
        <taxon>Pentapetalae</taxon>
        <taxon>asterids</taxon>
        <taxon>Ericales</taxon>
        <taxon>Ericaceae</taxon>
        <taxon>Ericoideae</taxon>
        <taxon>Rhodoreae</taxon>
        <taxon>Rhododendron</taxon>
    </lineage>
</organism>
<evidence type="ECO:0000256" key="8">
    <source>
        <dbReference type="ARBA" id="ARBA00022963"/>
    </source>
</evidence>
<keyword evidence="7 10" id="KW-0106">Calcium</keyword>
<evidence type="ECO:0000256" key="9">
    <source>
        <dbReference type="ARBA" id="ARBA00023098"/>
    </source>
</evidence>
<dbReference type="SUPFAM" id="SSF49562">
    <property type="entry name" value="C2 domain (Calcium/lipid-binding domain, CaLB)"/>
    <property type="match status" value="1"/>
</dbReference>
<dbReference type="InterPro" id="IPR015679">
    <property type="entry name" value="PLipase_D_fam"/>
</dbReference>
<dbReference type="Pfam" id="PF12357">
    <property type="entry name" value="PLD_C"/>
    <property type="match status" value="1"/>
</dbReference>
<dbReference type="CDD" id="cd04015">
    <property type="entry name" value="C2_plant_PLD"/>
    <property type="match status" value="1"/>
</dbReference>
<dbReference type="AlphaFoldDB" id="A0AAV6IKR8"/>
<evidence type="ECO:0000256" key="1">
    <source>
        <dbReference type="ARBA" id="ARBA00000798"/>
    </source>
</evidence>
<evidence type="ECO:0000259" key="11">
    <source>
        <dbReference type="PROSITE" id="PS50004"/>
    </source>
</evidence>
<feature type="domain" description="PLD phosphodiesterase" evidence="12">
    <location>
        <begin position="705"/>
        <end position="732"/>
    </location>
</feature>
<dbReference type="PIRSF" id="PIRSF036470">
    <property type="entry name" value="PLD_plant"/>
    <property type="match status" value="1"/>
</dbReference>
<keyword evidence="8 10" id="KW-0442">Lipid degradation</keyword>
<dbReference type="FunFam" id="3.30.870.10:FF:000025">
    <property type="entry name" value="Phospholipase D delta"/>
    <property type="match status" value="1"/>
</dbReference>
<proteinExistence type="inferred from homology"/>
<evidence type="ECO:0000313" key="14">
    <source>
        <dbReference type="Proteomes" id="UP000823749"/>
    </source>
</evidence>
<comment type="catalytic activity">
    <reaction evidence="1 10">
        <text>a 1,2-diacyl-sn-glycero-3-phosphocholine + H2O = a 1,2-diacyl-sn-glycero-3-phosphate + choline + H(+)</text>
        <dbReference type="Rhea" id="RHEA:14445"/>
        <dbReference type="ChEBI" id="CHEBI:15354"/>
        <dbReference type="ChEBI" id="CHEBI:15377"/>
        <dbReference type="ChEBI" id="CHEBI:15378"/>
        <dbReference type="ChEBI" id="CHEBI:57643"/>
        <dbReference type="ChEBI" id="CHEBI:58608"/>
        <dbReference type="EC" id="3.1.4.4"/>
    </reaction>
</comment>
<comment type="cofactor">
    <cofactor evidence="2 10">
        <name>Ca(2+)</name>
        <dbReference type="ChEBI" id="CHEBI:29108"/>
    </cofactor>
</comment>
<dbReference type="EMBL" id="JACTNZ010000010">
    <property type="protein sequence ID" value="KAG5528475.1"/>
    <property type="molecule type" value="Genomic_DNA"/>
</dbReference>
<comment type="similarity">
    <text evidence="3 10">Belongs to the phospholipase D family. C2-PLD subfamily.</text>
</comment>
<evidence type="ECO:0000256" key="10">
    <source>
        <dbReference type="PIRNR" id="PIRNR036470"/>
    </source>
</evidence>
<protein>
    <recommendedName>
        <fullName evidence="10">Phospholipase D</fullName>
        <ecNumber evidence="10">3.1.4.4</ecNumber>
    </recommendedName>
</protein>
<dbReference type="InterPro" id="IPR000008">
    <property type="entry name" value="C2_dom"/>
</dbReference>
<keyword evidence="5" id="KW-0677">Repeat</keyword>
<evidence type="ECO:0000256" key="5">
    <source>
        <dbReference type="ARBA" id="ARBA00022737"/>
    </source>
</evidence>
<gene>
    <name evidence="13" type="ORF">RHGRI_029235</name>
</gene>
<dbReference type="PANTHER" id="PTHR18896">
    <property type="entry name" value="PHOSPHOLIPASE D"/>
    <property type="match status" value="1"/>
</dbReference>
<dbReference type="Gene3D" id="2.60.40.150">
    <property type="entry name" value="C2 domain"/>
    <property type="match status" value="1"/>
</dbReference>
<dbReference type="InterPro" id="IPR001736">
    <property type="entry name" value="PLipase_D/transphosphatidylase"/>
</dbReference>
<dbReference type="Gene3D" id="3.30.870.10">
    <property type="entry name" value="Endonuclease Chain A"/>
    <property type="match status" value="2"/>
</dbReference>
<evidence type="ECO:0000256" key="6">
    <source>
        <dbReference type="ARBA" id="ARBA00022801"/>
    </source>
</evidence>
<dbReference type="PANTHER" id="PTHR18896:SF130">
    <property type="entry name" value="PHOSPHOLIPASE D GAMMA 2-RELATED"/>
    <property type="match status" value="1"/>
</dbReference>
<keyword evidence="9" id="KW-0443">Lipid metabolism</keyword>
<reference evidence="13" key="1">
    <citation type="submission" date="2020-08" db="EMBL/GenBank/DDBJ databases">
        <title>Plant Genome Project.</title>
        <authorList>
            <person name="Zhang R.-G."/>
        </authorList>
    </citation>
    <scope>NUCLEOTIDE SEQUENCE</scope>
    <source>
        <strain evidence="13">WSP0</strain>
        <tissue evidence="13">Leaf</tissue>
    </source>
</reference>
<feature type="domain" description="PLD phosphodiesterase" evidence="12">
    <location>
        <begin position="357"/>
        <end position="392"/>
    </location>
</feature>
<dbReference type="InterPro" id="IPR024632">
    <property type="entry name" value="PLipase_D_C"/>
</dbReference>
<dbReference type="GO" id="GO:0009395">
    <property type="term" value="P:phospholipid catabolic process"/>
    <property type="evidence" value="ECO:0007669"/>
    <property type="project" value="TreeGrafter"/>
</dbReference>
<dbReference type="SUPFAM" id="SSF56024">
    <property type="entry name" value="Phospholipase D/nuclease"/>
    <property type="match status" value="2"/>
</dbReference>
<feature type="domain" description="C2" evidence="11">
    <location>
        <begin position="22"/>
        <end position="164"/>
    </location>
</feature>
<dbReference type="SMART" id="SM00155">
    <property type="entry name" value="PLDc"/>
    <property type="match status" value="2"/>
</dbReference>
<dbReference type="Pfam" id="PF00168">
    <property type="entry name" value="C2"/>
    <property type="match status" value="1"/>
</dbReference>
<dbReference type="SMART" id="SM00239">
    <property type="entry name" value="C2"/>
    <property type="match status" value="1"/>
</dbReference>
<dbReference type="Proteomes" id="UP000823749">
    <property type="component" value="Chromosome 10"/>
</dbReference>
<evidence type="ECO:0000313" key="13">
    <source>
        <dbReference type="EMBL" id="KAG5528475.1"/>
    </source>
</evidence>